<dbReference type="OrthoDB" id="5432776at2"/>
<protein>
    <recommendedName>
        <fullName evidence="3">DUF4177 domain-containing protein</fullName>
    </recommendedName>
</protein>
<dbReference type="EMBL" id="CVTD020000008">
    <property type="protein sequence ID" value="CRZ33741.1"/>
    <property type="molecule type" value="Genomic_DNA"/>
</dbReference>
<proteinExistence type="predicted"/>
<evidence type="ECO:0000313" key="1">
    <source>
        <dbReference type="EMBL" id="CRZ33741.1"/>
    </source>
</evidence>
<keyword evidence="2" id="KW-1185">Reference proteome</keyword>
<gene>
    <name evidence="1" type="ORF">HHT355_0536</name>
</gene>
<accession>A0A0H5SG20</accession>
<name>A0A0H5SG20_HERHM</name>
<evidence type="ECO:0008006" key="3">
    <source>
        <dbReference type="Google" id="ProtNLM"/>
    </source>
</evidence>
<sequence>MTYWEYKTVKFATSGFSGGKIDINKFNSILNEHGRDGWELVSCFDTNQSYGASRFVIAVFKRPIN</sequence>
<dbReference type="InterPro" id="IPR025234">
    <property type="entry name" value="YjzH-like"/>
</dbReference>
<organism evidence="1 2">
    <name type="scientific">Herbinix hemicellulosilytica</name>
    <dbReference type="NCBI Taxonomy" id="1564487"/>
    <lineage>
        <taxon>Bacteria</taxon>
        <taxon>Bacillati</taxon>
        <taxon>Bacillota</taxon>
        <taxon>Clostridia</taxon>
        <taxon>Lachnospirales</taxon>
        <taxon>Lachnospiraceae</taxon>
        <taxon>Herbinix</taxon>
    </lineage>
</organism>
<dbReference type="RefSeq" id="WP_103201899.1">
    <property type="nucleotide sequence ID" value="NZ_CVTD020000008.1"/>
</dbReference>
<evidence type="ECO:0000313" key="2">
    <source>
        <dbReference type="Proteomes" id="UP000236497"/>
    </source>
</evidence>
<dbReference type="Pfam" id="PF13783">
    <property type="entry name" value="DUF4177"/>
    <property type="match status" value="1"/>
</dbReference>
<dbReference type="Proteomes" id="UP000236497">
    <property type="component" value="Unassembled WGS sequence"/>
</dbReference>
<dbReference type="AlphaFoldDB" id="A0A0H5SG20"/>
<reference evidence="1 2" key="1">
    <citation type="submission" date="2015-06" db="EMBL/GenBank/DDBJ databases">
        <authorList>
            <person name="Wibberg Daniel"/>
        </authorList>
    </citation>
    <scope>NUCLEOTIDE SEQUENCE [LARGE SCALE GENOMIC DNA]</scope>
    <source>
        <strain evidence="1 2">T3/55T</strain>
    </source>
</reference>